<dbReference type="EMBL" id="JAPDNT010000007">
    <property type="protein sequence ID" value="MCW3475277.1"/>
    <property type="molecule type" value="Genomic_DNA"/>
</dbReference>
<dbReference type="InterPro" id="IPR035906">
    <property type="entry name" value="MetI-like_sf"/>
</dbReference>
<keyword evidence="4" id="KW-1003">Cell membrane</keyword>
<comment type="subcellular location">
    <subcellularLocation>
        <location evidence="1">Cell inner membrane</location>
        <topology evidence="1">Multi-pass membrane protein</topology>
    </subcellularLocation>
    <subcellularLocation>
        <location evidence="9">Cell membrane</location>
        <topology evidence="9">Multi-pass membrane protein</topology>
    </subcellularLocation>
</comment>
<dbReference type="PANTHER" id="PTHR30614:SF0">
    <property type="entry name" value="L-CYSTINE TRANSPORT SYSTEM PERMEASE PROTEIN TCYL"/>
    <property type="match status" value="1"/>
</dbReference>
<reference evidence="11" key="1">
    <citation type="submission" date="2022-09" db="EMBL/GenBank/DDBJ databases">
        <title>Rhodovastum sp. nov. RN2-1 isolated from soil in Seongnam, South Korea.</title>
        <authorList>
            <person name="Le N.T."/>
        </authorList>
    </citation>
    <scope>NUCLEOTIDE SEQUENCE</scope>
    <source>
        <strain evidence="11">RN2-1</strain>
    </source>
</reference>
<dbReference type="Pfam" id="PF00528">
    <property type="entry name" value="BPD_transp_1"/>
    <property type="match status" value="1"/>
</dbReference>
<name>A0AA42CHS5_9PROT</name>
<keyword evidence="12" id="KW-1185">Reference proteome</keyword>
<feature type="transmembrane region" description="Helical" evidence="9">
    <location>
        <begin position="188"/>
        <end position="205"/>
    </location>
</feature>
<feature type="transmembrane region" description="Helical" evidence="9">
    <location>
        <begin position="59"/>
        <end position="80"/>
    </location>
</feature>
<dbReference type="AlphaFoldDB" id="A0AA42CHS5"/>
<dbReference type="GO" id="GO:0006865">
    <property type="term" value="P:amino acid transport"/>
    <property type="evidence" value="ECO:0007669"/>
    <property type="project" value="UniProtKB-KW"/>
</dbReference>
<evidence type="ECO:0000313" key="12">
    <source>
        <dbReference type="Proteomes" id="UP001165679"/>
    </source>
</evidence>
<evidence type="ECO:0000256" key="5">
    <source>
        <dbReference type="ARBA" id="ARBA00022692"/>
    </source>
</evidence>
<evidence type="ECO:0000256" key="6">
    <source>
        <dbReference type="ARBA" id="ARBA00022970"/>
    </source>
</evidence>
<dbReference type="Gene3D" id="1.10.3720.10">
    <property type="entry name" value="MetI-like"/>
    <property type="match status" value="1"/>
</dbReference>
<dbReference type="Proteomes" id="UP001165679">
    <property type="component" value="Unassembled WGS sequence"/>
</dbReference>
<dbReference type="PANTHER" id="PTHR30614">
    <property type="entry name" value="MEMBRANE COMPONENT OF AMINO ACID ABC TRANSPORTER"/>
    <property type="match status" value="1"/>
</dbReference>
<dbReference type="InterPro" id="IPR000515">
    <property type="entry name" value="MetI-like"/>
</dbReference>
<dbReference type="NCBIfam" id="TIGR01726">
    <property type="entry name" value="HEQRo_perm_3TM"/>
    <property type="match status" value="1"/>
</dbReference>
<evidence type="ECO:0000256" key="2">
    <source>
        <dbReference type="ARBA" id="ARBA00010072"/>
    </source>
</evidence>
<keyword evidence="3 9" id="KW-0813">Transport</keyword>
<evidence type="ECO:0000256" key="4">
    <source>
        <dbReference type="ARBA" id="ARBA00022475"/>
    </source>
</evidence>
<keyword evidence="6" id="KW-0029">Amino-acid transport</keyword>
<keyword evidence="7 9" id="KW-1133">Transmembrane helix</keyword>
<comment type="caution">
    <text evidence="11">The sequence shown here is derived from an EMBL/GenBank/DDBJ whole genome shotgun (WGS) entry which is preliminary data.</text>
</comment>
<evidence type="ECO:0000256" key="7">
    <source>
        <dbReference type="ARBA" id="ARBA00022989"/>
    </source>
</evidence>
<accession>A0AA42CHS5</accession>
<dbReference type="GO" id="GO:0043190">
    <property type="term" value="C:ATP-binding cassette (ABC) transporter complex"/>
    <property type="evidence" value="ECO:0007669"/>
    <property type="project" value="InterPro"/>
</dbReference>
<organism evidence="11 12">
    <name type="scientific">Limobrevibacterium gyesilva</name>
    <dbReference type="NCBI Taxonomy" id="2991712"/>
    <lineage>
        <taxon>Bacteria</taxon>
        <taxon>Pseudomonadati</taxon>
        <taxon>Pseudomonadota</taxon>
        <taxon>Alphaproteobacteria</taxon>
        <taxon>Acetobacterales</taxon>
        <taxon>Acetobacteraceae</taxon>
        <taxon>Limobrevibacterium</taxon>
    </lineage>
</organism>
<evidence type="ECO:0000256" key="3">
    <source>
        <dbReference type="ARBA" id="ARBA00022448"/>
    </source>
</evidence>
<gene>
    <name evidence="11" type="ORF">OL599_11910</name>
</gene>
<evidence type="ECO:0000259" key="10">
    <source>
        <dbReference type="PROSITE" id="PS50928"/>
    </source>
</evidence>
<dbReference type="SUPFAM" id="SSF161098">
    <property type="entry name" value="MetI-like"/>
    <property type="match status" value="1"/>
</dbReference>
<evidence type="ECO:0000256" key="9">
    <source>
        <dbReference type="RuleBase" id="RU363032"/>
    </source>
</evidence>
<comment type="similarity">
    <text evidence="2">Belongs to the binding-protein-dependent transport system permease family. HisMQ subfamily.</text>
</comment>
<sequence>MTLPPELNVMVKSLPFLWQGLLVTLQVSATVVVVALVLGVTLGVGLTYGPRWIAWPIRLFSDIIRGLPLLVLIFFVYYALPATGWSINNFWAALSALALFETAHVSEVARGAIQSIHPGQNEAGKAIGLTFVQRMLYVVLPQALRRFLPPWINTVVDTVKGSALVSLVGIVDLMLAIQQVIGRTFQPMPMYVLGAIMYFLINYTLSLASRRLEARFAYIRE</sequence>
<evidence type="ECO:0000256" key="8">
    <source>
        <dbReference type="ARBA" id="ARBA00023136"/>
    </source>
</evidence>
<keyword evidence="8 9" id="KW-0472">Membrane</keyword>
<dbReference type="InterPro" id="IPR043429">
    <property type="entry name" value="ArtM/GltK/GlnP/TcyL/YhdX-like"/>
</dbReference>
<dbReference type="InterPro" id="IPR010065">
    <property type="entry name" value="AA_ABC_transptr_permease_3TM"/>
</dbReference>
<dbReference type="CDD" id="cd06261">
    <property type="entry name" value="TM_PBP2"/>
    <property type="match status" value="1"/>
</dbReference>
<dbReference type="PROSITE" id="PS50928">
    <property type="entry name" value="ABC_TM1"/>
    <property type="match status" value="1"/>
</dbReference>
<protein>
    <submittedName>
        <fullName evidence="11">Amino acid ABC transporter permease</fullName>
    </submittedName>
</protein>
<reference evidence="11" key="2">
    <citation type="submission" date="2022-10" db="EMBL/GenBank/DDBJ databases">
        <authorList>
            <person name="Trinh H.N."/>
        </authorList>
    </citation>
    <scope>NUCLEOTIDE SEQUENCE</scope>
    <source>
        <strain evidence="11">RN2-1</strain>
    </source>
</reference>
<evidence type="ECO:0000313" key="11">
    <source>
        <dbReference type="EMBL" id="MCW3475277.1"/>
    </source>
</evidence>
<dbReference type="RefSeq" id="WP_264713968.1">
    <property type="nucleotide sequence ID" value="NZ_JAPDNT010000007.1"/>
</dbReference>
<dbReference type="GO" id="GO:0022857">
    <property type="term" value="F:transmembrane transporter activity"/>
    <property type="evidence" value="ECO:0007669"/>
    <property type="project" value="InterPro"/>
</dbReference>
<evidence type="ECO:0000256" key="1">
    <source>
        <dbReference type="ARBA" id="ARBA00004429"/>
    </source>
</evidence>
<proteinExistence type="inferred from homology"/>
<keyword evidence="5 9" id="KW-0812">Transmembrane</keyword>
<feature type="transmembrane region" description="Helical" evidence="9">
    <location>
        <begin position="20"/>
        <end position="47"/>
    </location>
</feature>
<feature type="domain" description="ABC transmembrane type-1" evidence="10">
    <location>
        <begin position="21"/>
        <end position="209"/>
    </location>
</feature>